<accession>A0A9N9RCE4</accession>
<evidence type="ECO:0000313" key="1">
    <source>
        <dbReference type="EMBL" id="CAG9793541.1"/>
    </source>
</evidence>
<reference evidence="1" key="2">
    <citation type="submission" date="2022-10" db="EMBL/GenBank/DDBJ databases">
        <authorList>
            <consortium name="ENA_rothamsted_submissions"/>
            <consortium name="culmorum"/>
            <person name="King R."/>
        </authorList>
    </citation>
    <scope>NUCLEOTIDE SEQUENCE</scope>
</reference>
<organism evidence="1 2">
    <name type="scientific">Diatraea saccharalis</name>
    <name type="common">sugarcane borer</name>
    <dbReference type="NCBI Taxonomy" id="40085"/>
    <lineage>
        <taxon>Eukaryota</taxon>
        <taxon>Metazoa</taxon>
        <taxon>Ecdysozoa</taxon>
        <taxon>Arthropoda</taxon>
        <taxon>Hexapoda</taxon>
        <taxon>Insecta</taxon>
        <taxon>Pterygota</taxon>
        <taxon>Neoptera</taxon>
        <taxon>Endopterygota</taxon>
        <taxon>Lepidoptera</taxon>
        <taxon>Glossata</taxon>
        <taxon>Ditrysia</taxon>
        <taxon>Pyraloidea</taxon>
        <taxon>Crambidae</taxon>
        <taxon>Crambinae</taxon>
        <taxon>Diatraea</taxon>
    </lineage>
</organism>
<reference evidence="1" key="1">
    <citation type="submission" date="2021-12" db="EMBL/GenBank/DDBJ databases">
        <authorList>
            <person name="King R."/>
        </authorList>
    </citation>
    <scope>NUCLEOTIDE SEQUENCE</scope>
</reference>
<sequence>MYEVVLNNLIVSKKSVNHLSYIGGNKPPAIVKRILEKVFTNNLAVNCNWTGKKLKDFPKGSSYSKDNKSLTKMPTKTTRRTAVFLIKGKDTGPN</sequence>
<dbReference type="PANTHER" id="PTHR34153">
    <property type="entry name" value="SI:CH211-262H13.3-RELATED-RELATED"/>
    <property type="match status" value="1"/>
</dbReference>
<proteinExistence type="predicted"/>
<evidence type="ECO:0000313" key="2">
    <source>
        <dbReference type="Proteomes" id="UP001153714"/>
    </source>
</evidence>
<dbReference type="Proteomes" id="UP001153714">
    <property type="component" value="Chromosome 5"/>
</dbReference>
<dbReference type="PANTHER" id="PTHR34153:SF2">
    <property type="entry name" value="SI:CH211-262H13.3-RELATED"/>
    <property type="match status" value="1"/>
</dbReference>
<evidence type="ECO:0008006" key="3">
    <source>
        <dbReference type="Google" id="ProtNLM"/>
    </source>
</evidence>
<dbReference type="EMBL" id="OU893336">
    <property type="protein sequence ID" value="CAG9793541.1"/>
    <property type="molecule type" value="Genomic_DNA"/>
</dbReference>
<protein>
    <recommendedName>
        <fullName evidence="3">DUF4806 domain-containing protein</fullName>
    </recommendedName>
</protein>
<keyword evidence="2" id="KW-1185">Reference proteome</keyword>
<dbReference type="AlphaFoldDB" id="A0A9N9RCE4"/>
<dbReference type="OrthoDB" id="7471576at2759"/>
<gene>
    <name evidence="1" type="ORF">DIATSA_LOCUS10971</name>
</gene>
<name>A0A9N9RCE4_9NEOP</name>